<organism evidence="1 2">
    <name type="scientific">Paramecium sonneborni</name>
    <dbReference type="NCBI Taxonomy" id="65129"/>
    <lineage>
        <taxon>Eukaryota</taxon>
        <taxon>Sar</taxon>
        <taxon>Alveolata</taxon>
        <taxon>Ciliophora</taxon>
        <taxon>Intramacronucleata</taxon>
        <taxon>Oligohymenophorea</taxon>
        <taxon>Peniculida</taxon>
        <taxon>Parameciidae</taxon>
        <taxon>Paramecium</taxon>
    </lineage>
</organism>
<protein>
    <submittedName>
        <fullName evidence="1">Uncharacterized protein</fullName>
    </submittedName>
</protein>
<dbReference type="OrthoDB" id="10627982at2759"/>
<keyword evidence="2" id="KW-1185">Reference proteome</keyword>
<gene>
    <name evidence="1" type="ORF">PSON_ATCC_30995.1.T1010093</name>
</gene>
<name>A0A8S1QDR5_9CILI</name>
<accession>A0A8S1QDR5</accession>
<proteinExistence type="predicted"/>
<reference evidence="1" key="1">
    <citation type="submission" date="2021-01" db="EMBL/GenBank/DDBJ databases">
        <authorList>
            <consortium name="Genoscope - CEA"/>
            <person name="William W."/>
        </authorList>
    </citation>
    <scope>NUCLEOTIDE SEQUENCE</scope>
</reference>
<evidence type="ECO:0000313" key="1">
    <source>
        <dbReference type="EMBL" id="CAD8112620.1"/>
    </source>
</evidence>
<dbReference type="EMBL" id="CAJJDN010000101">
    <property type="protein sequence ID" value="CAD8112620.1"/>
    <property type="molecule type" value="Genomic_DNA"/>
</dbReference>
<sequence>MCLNVFQNFTKISIYIIQEKNLKQEQNVISILKYLFNRIDLKTIMIYKNNLETKFLAQITLPLKNQSFLLNTSKEEELMIEWNFQIAYQLNNNYYIKILYYTYDHISSFFYTNYQSFYKKYLNILGLEIEC</sequence>
<dbReference type="AlphaFoldDB" id="A0A8S1QDR5"/>
<comment type="caution">
    <text evidence="1">The sequence shown here is derived from an EMBL/GenBank/DDBJ whole genome shotgun (WGS) entry which is preliminary data.</text>
</comment>
<evidence type="ECO:0000313" key="2">
    <source>
        <dbReference type="Proteomes" id="UP000692954"/>
    </source>
</evidence>
<dbReference type="Proteomes" id="UP000692954">
    <property type="component" value="Unassembled WGS sequence"/>
</dbReference>